<protein>
    <submittedName>
        <fullName evidence="1">Radical SAM protein</fullName>
    </submittedName>
</protein>
<sequence length="429" mass="49768">MRVSQYLYNHTMIDKTLLYNTLNKSLLMVDRSLSRSQIEDPASFSESELETLYEFECFVNDDYNETEAARQRLAGHWDKEKTVEFIIHVTNRCNCQCVYCYETGIYRKPIMFDNLAILDSFLCECKLSSLYENASLSFHGGEPSLYPDIMVSLYNVIKKFYPRTQSTMVSNGVLLHTPKVLQALQEVNLKKVLITIDGHRDIHDKRRPLKTRGSSFDNIMHSLEALREANIPIHISINIDKANYREIDYVYEEIIKKYAPKDFYIAKVCSGEQNHYTDCLSDSEYDEIITDFYTRHNLVSNGNNDLYEEYFGTFLCSAKSKNVLIIDSFGDVYSCISLTGDKRYTMGNIKDGFNLIKMRMEAYMSNVFSSSCRTCMYLPMCYGGCQLGKLTMEDNQGCPKKRFDKILPRVLEWKLIKQLNSSPYIKITE</sequence>
<name>A0AC61QJ33_9BACT</name>
<proteinExistence type="predicted"/>
<organism evidence="1 2">
    <name type="scientific">Candidatus Syntrophosphaera thermopropionivorans</name>
    <dbReference type="NCBI Taxonomy" id="2593015"/>
    <lineage>
        <taxon>Bacteria</taxon>
        <taxon>Pseudomonadati</taxon>
        <taxon>Candidatus Cloacimonadota</taxon>
        <taxon>Candidatus Cloacimonadia</taxon>
        <taxon>Candidatus Cloacimonadales</taxon>
        <taxon>Candidatus Cloacimonadaceae</taxon>
        <taxon>Candidatus Syntrophosphaera</taxon>
    </lineage>
</organism>
<dbReference type="Proteomes" id="UP000294588">
    <property type="component" value="Unassembled WGS sequence"/>
</dbReference>
<gene>
    <name evidence="1" type="ORF">E0946_04440</name>
</gene>
<accession>A0AC61QJ33</accession>
<evidence type="ECO:0000313" key="2">
    <source>
        <dbReference type="Proteomes" id="UP000294588"/>
    </source>
</evidence>
<comment type="caution">
    <text evidence="1">The sequence shown here is derived from an EMBL/GenBank/DDBJ whole genome shotgun (WGS) entry which is preliminary data.</text>
</comment>
<reference evidence="1" key="1">
    <citation type="submission" date="2019-03" db="EMBL/GenBank/DDBJ databases">
        <title>Candidatus Syntrophosphaera thermopropionivorans: a novel player in syntrophic propionate oxidation during anaerobic digestion.</title>
        <authorList>
            <person name="Dyksma S."/>
        </authorList>
    </citation>
    <scope>NUCLEOTIDE SEQUENCE</scope>
    <source>
        <strain evidence="1">W5</strain>
    </source>
</reference>
<keyword evidence="2" id="KW-1185">Reference proteome</keyword>
<evidence type="ECO:0000313" key="1">
    <source>
        <dbReference type="EMBL" id="TDF72957.1"/>
    </source>
</evidence>
<dbReference type="EMBL" id="SMOG01000011">
    <property type="protein sequence ID" value="TDF72957.1"/>
    <property type="molecule type" value="Genomic_DNA"/>
</dbReference>